<name>A0AAD9YNG1_COLKA</name>
<keyword evidence="6" id="KW-1185">Reference proteome</keyword>
<dbReference type="EMBL" id="VYYT01000089">
    <property type="protein sequence ID" value="KAK2770923.1"/>
    <property type="molecule type" value="Genomic_DNA"/>
</dbReference>
<comment type="caution">
    <text evidence="5">The sequence shown here is derived from an EMBL/GenBank/DDBJ whole genome shotgun (WGS) entry which is preliminary data.</text>
</comment>
<evidence type="ECO:0000313" key="5">
    <source>
        <dbReference type="EMBL" id="KAK2770923.1"/>
    </source>
</evidence>
<evidence type="ECO:0000256" key="2">
    <source>
        <dbReference type="ARBA" id="ARBA00022857"/>
    </source>
</evidence>
<dbReference type="Gene3D" id="3.90.25.10">
    <property type="entry name" value="UDP-galactose 4-epimerase, domain 1"/>
    <property type="match status" value="1"/>
</dbReference>
<dbReference type="InterPro" id="IPR051164">
    <property type="entry name" value="NmrA-like_oxidored"/>
</dbReference>
<dbReference type="InterPro" id="IPR036291">
    <property type="entry name" value="NAD(P)-bd_dom_sf"/>
</dbReference>
<dbReference type="SUPFAM" id="SSF51735">
    <property type="entry name" value="NAD(P)-binding Rossmann-fold domains"/>
    <property type="match status" value="1"/>
</dbReference>
<dbReference type="GO" id="GO:0016491">
    <property type="term" value="F:oxidoreductase activity"/>
    <property type="evidence" value="ECO:0007669"/>
    <property type="project" value="UniProtKB-KW"/>
</dbReference>
<evidence type="ECO:0000256" key="1">
    <source>
        <dbReference type="ARBA" id="ARBA00006328"/>
    </source>
</evidence>
<dbReference type="GO" id="GO:0005634">
    <property type="term" value="C:nucleus"/>
    <property type="evidence" value="ECO:0007669"/>
    <property type="project" value="TreeGrafter"/>
</dbReference>
<sequence length="338" mass="37150">MDANETKTVVVIGGNLGSSVARSLHDNHEFRVRVISRDPSSAKSKKLIDSGIEVVQADYRETEQLLKAFKGCWGIFINIDSDAPNFKQRIGPSELQMGKGMVDAAIKAGIQHAVHASLPAASELTKGEVPVLAFDDKSAISKYLLEPGKFETAAIVSAAWFLENAFDPKYTAAFGGFAMIKDAEGYLTWETPAMGNSPESVPWLAVADDYGDFVHGVFLDPQRWNDRHIHGVSDSSSFAEMTTKFEEVTKLRDHALTGKPARYKEVKKGGLSAADEFKTKEVNGLFDLMHAIKGNFFNGVPTEHNDARLLKKAAAEARQSDISLKPMTVEQFFQKYAM</sequence>
<dbReference type="PANTHER" id="PTHR42748">
    <property type="entry name" value="NITROGEN METABOLITE REPRESSION PROTEIN NMRA FAMILY MEMBER"/>
    <property type="match status" value="1"/>
</dbReference>
<evidence type="ECO:0000313" key="6">
    <source>
        <dbReference type="Proteomes" id="UP001281614"/>
    </source>
</evidence>
<feature type="domain" description="NmrA-like" evidence="4">
    <location>
        <begin position="6"/>
        <end position="268"/>
    </location>
</feature>
<protein>
    <submittedName>
        <fullName evidence="5">NmrA family protein</fullName>
    </submittedName>
</protein>
<reference evidence="5" key="1">
    <citation type="submission" date="2023-02" db="EMBL/GenBank/DDBJ databases">
        <title>Colletotrichum kahawae CIFC_Que2 genome sequencing and assembly.</title>
        <authorList>
            <person name="Baroncelli R."/>
        </authorList>
    </citation>
    <scope>NUCLEOTIDE SEQUENCE</scope>
    <source>
        <strain evidence="5">CIFC_Que2</strain>
    </source>
</reference>
<evidence type="ECO:0000256" key="3">
    <source>
        <dbReference type="ARBA" id="ARBA00023002"/>
    </source>
</evidence>
<dbReference type="AlphaFoldDB" id="A0AAD9YNG1"/>
<dbReference type="InterPro" id="IPR008030">
    <property type="entry name" value="NmrA-like"/>
</dbReference>
<dbReference type="Proteomes" id="UP001281614">
    <property type="component" value="Unassembled WGS sequence"/>
</dbReference>
<dbReference type="Gene3D" id="3.40.50.720">
    <property type="entry name" value="NAD(P)-binding Rossmann-like Domain"/>
    <property type="match status" value="1"/>
</dbReference>
<keyword evidence="2" id="KW-0521">NADP</keyword>
<comment type="similarity">
    <text evidence="1">Belongs to the NmrA-type oxidoreductase family.</text>
</comment>
<accession>A0AAD9YNG1</accession>
<evidence type="ECO:0000259" key="4">
    <source>
        <dbReference type="Pfam" id="PF05368"/>
    </source>
</evidence>
<dbReference type="Pfam" id="PF05368">
    <property type="entry name" value="NmrA"/>
    <property type="match status" value="1"/>
</dbReference>
<gene>
    <name evidence="5" type="ORF">CKAH01_14590</name>
</gene>
<organism evidence="5 6">
    <name type="scientific">Colletotrichum kahawae</name>
    <name type="common">Coffee berry disease fungus</name>
    <dbReference type="NCBI Taxonomy" id="34407"/>
    <lineage>
        <taxon>Eukaryota</taxon>
        <taxon>Fungi</taxon>
        <taxon>Dikarya</taxon>
        <taxon>Ascomycota</taxon>
        <taxon>Pezizomycotina</taxon>
        <taxon>Sordariomycetes</taxon>
        <taxon>Hypocreomycetidae</taxon>
        <taxon>Glomerellales</taxon>
        <taxon>Glomerellaceae</taxon>
        <taxon>Colletotrichum</taxon>
        <taxon>Colletotrichum gloeosporioides species complex</taxon>
    </lineage>
</organism>
<proteinExistence type="inferred from homology"/>
<keyword evidence="3" id="KW-0560">Oxidoreductase</keyword>
<dbReference type="PANTHER" id="PTHR42748:SF30">
    <property type="entry name" value="NMRA-LIKE DOMAIN-CONTAINING PROTEIN"/>
    <property type="match status" value="1"/>
</dbReference>